<gene>
    <name evidence="1" type="ORF">QFC24_004468</name>
</gene>
<dbReference type="Proteomes" id="UP001234202">
    <property type="component" value="Unassembled WGS sequence"/>
</dbReference>
<comment type="caution">
    <text evidence="1">The sequence shown here is derived from an EMBL/GenBank/DDBJ whole genome shotgun (WGS) entry which is preliminary data.</text>
</comment>
<sequence length="504" mass="53619">MAETDTHSTTPPIELGTPWKSASQNGKTVDRLPLSPEQTHAAVTRQHDSRASATRQRDSEERSTSDHKRSSGGSRQQEAVERGGSVGVERNGGASATTSGDEMTSRRLLSPHNNERVRAAHTTPSPVSQQAPFPPRPSSSLGPAATPATVIAQRRNLAAVSAISCSMCSATGVNSLWRRDRAGKPICGKCCEQLRRRLNPRYAAPTRGEIQAESARHSTSTLLMRRRTPTPPSGRHAPYLPRGPPPSRAQYPGAAHPQGSAYPSGSHHPPGHGDARSRGDIAEGYQGHPANGNSNANGNGSYTDSLRLPRFDPNGRHSDVSRSSHSRSDSHSNGQTQVQGQGTTLPPLSSLERIADHYRPPTSNGPPAGGFSGYRSKEPVALPVAYSRAGGREGEAGKSQNASQNGSGEEMRRMVPLGGGGERERERYTASGQPSSYTAAGAPRRQAPPANGTTSHSGIVTEAEIQAKRALLVEGRRWIFSMLDETTAMLRQLDDASLHVGSAE</sequence>
<dbReference type="EMBL" id="JASBWV010000016">
    <property type="protein sequence ID" value="KAJ9121886.1"/>
    <property type="molecule type" value="Genomic_DNA"/>
</dbReference>
<evidence type="ECO:0000313" key="2">
    <source>
        <dbReference type="Proteomes" id="UP001234202"/>
    </source>
</evidence>
<evidence type="ECO:0000313" key="1">
    <source>
        <dbReference type="EMBL" id="KAJ9121886.1"/>
    </source>
</evidence>
<proteinExistence type="predicted"/>
<name>A0ACC2XFS6_9TREE</name>
<accession>A0ACC2XFS6</accession>
<keyword evidence="2" id="KW-1185">Reference proteome</keyword>
<reference evidence="1" key="1">
    <citation type="submission" date="2023-04" db="EMBL/GenBank/DDBJ databases">
        <title>Draft Genome sequencing of Naganishia species isolated from polar environments using Oxford Nanopore Technology.</title>
        <authorList>
            <person name="Leo P."/>
            <person name="Venkateswaran K."/>
        </authorList>
    </citation>
    <scope>NUCLEOTIDE SEQUENCE</scope>
    <source>
        <strain evidence="1">DBVPG 5303</strain>
    </source>
</reference>
<organism evidence="1 2">
    <name type="scientific">Naganishia onofrii</name>
    <dbReference type="NCBI Taxonomy" id="1851511"/>
    <lineage>
        <taxon>Eukaryota</taxon>
        <taxon>Fungi</taxon>
        <taxon>Dikarya</taxon>
        <taxon>Basidiomycota</taxon>
        <taxon>Agaricomycotina</taxon>
        <taxon>Tremellomycetes</taxon>
        <taxon>Filobasidiales</taxon>
        <taxon>Filobasidiaceae</taxon>
        <taxon>Naganishia</taxon>
    </lineage>
</organism>
<protein>
    <submittedName>
        <fullName evidence="1">Uncharacterized protein</fullName>
    </submittedName>
</protein>